<dbReference type="InterPro" id="IPR013525">
    <property type="entry name" value="ABC2_TM"/>
</dbReference>
<evidence type="ECO:0000256" key="5">
    <source>
        <dbReference type="ARBA" id="ARBA00022840"/>
    </source>
</evidence>
<evidence type="ECO:0000256" key="1">
    <source>
        <dbReference type="ARBA" id="ARBA00004141"/>
    </source>
</evidence>
<accession>A0A1Y1HL85</accession>
<dbReference type="PANTHER" id="PTHR48041">
    <property type="entry name" value="ABC TRANSPORTER G FAMILY MEMBER 28"/>
    <property type="match status" value="1"/>
</dbReference>
<dbReference type="GO" id="GO:0055085">
    <property type="term" value="P:transmembrane transport"/>
    <property type="evidence" value="ECO:0000318"/>
    <property type="project" value="GO_Central"/>
</dbReference>
<evidence type="ECO:0000256" key="9">
    <source>
        <dbReference type="SAM" id="Phobius"/>
    </source>
</evidence>
<dbReference type="InterPro" id="IPR027417">
    <property type="entry name" value="P-loop_NTPase"/>
</dbReference>
<dbReference type="Gene3D" id="3.40.50.300">
    <property type="entry name" value="P-loop containing nucleotide triphosphate hydrolases"/>
    <property type="match status" value="1"/>
</dbReference>
<sequence>MGTPAQESDNFVVQLGAAEGAEEVSLLEPVPPDRQLILSFQQINGHVPVLSIGNQRGLVEKLFKRKKLQDEEKAVKKPQARQIMHDLTGECRPGEVLALMGPSGSSKTSLLSVLGGRTPSSLTMTGEVLYNGEKLTKKSKRNIGYVLQDDVLYESLTVHETLYYAAMLRLPQDMSKAQKLDRVDKTITALGLKKCQNTIIGGFFHKGISGGERKRVSVGHELLMNPSCLLLDEPTSGLDSTTAMHLVVTLRQLALGGRAVVTTIHQPSSRLYQQLDKLLLLSEGHCMYYGEGQKAAEWFEKLGYKMPYGINTADFILDLASGDVATHKLKGEGTRQHLIQCAEKYLGANPGGFRRDGKELTEKTMGRELWAAAQSRLHLYDSQKGSFSDSPRASMDVEQGSMNAAPSGSGRAGGSLKAGPRWGAPYWLQFRILLQRSFKVRRFESLSKWDFGQYITVGLLAGLFWLQKGQNPTVADAQNLRGLLFFEMMFLSIRSMIGALLTFSSVFKMVVKERASGMYHLSAFFFARMASDLPVDSTLPTIFIAIIYFMAGLRYDAWSFFANWASVILVMLTAQSLGLLVGALVTNPKIGQTIVSVVALSMVLVAGFFVQGIHAWIAWLKYFSFIYYGYNLLQKIQFHDTPLYDCGAAGAVSSPQNHPDICTRLEDPSAALNLQRDANEWPWEPLVLIGWMVLYRLFVYLALRKRTKSKVR</sequence>
<dbReference type="STRING" id="105231.A0A1Y1HL85"/>
<organism evidence="11 12">
    <name type="scientific">Klebsormidium nitens</name>
    <name type="common">Green alga</name>
    <name type="synonym">Ulothrix nitens</name>
    <dbReference type="NCBI Taxonomy" id="105231"/>
    <lineage>
        <taxon>Eukaryota</taxon>
        <taxon>Viridiplantae</taxon>
        <taxon>Streptophyta</taxon>
        <taxon>Klebsormidiophyceae</taxon>
        <taxon>Klebsormidiales</taxon>
        <taxon>Klebsormidiaceae</taxon>
        <taxon>Klebsormidium</taxon>
    </lineage>
</organism>
<proteinExistence type="predicted"/>
<name>A0A1Y1HL85_KLENI</name>
<dbReference type="SUPFAM" id="SSF52540">
    <property type="entry name" value="P-loop containing nucleoside triphosphate hydrolases"/>
    <property type="match status" value="1"/>
</dbReference>
<reference evidence="11 12" key="1">
    <citation type="journal article" date="2014" name="Nat. Commun.">
        <title>Klebsormidium flaccidum genome reveals primary factors for plant terrestrial adaptation.</title>
        <authorList>
            <person name="Hori K."/>
            <person name="Maruyama F."/>
            <person name="Fujisawa T."/>
            <person name="Togashi T."/>
            <person name="Yamamoto N."/>
            <person name="Seo M."/>
            <person name="Sato S."/>
            <person name="Yamada T."/>
            <person name="Mori H."/>
            <person name="Tajima N."/>
            <person name="Moriyama T."/>
            <person name="Ikeuchi M."/>
            <person name="Watanabe M."/>
            <person name="Wada H."/>
            <person name="Kobayashi K."/>
            <person name="Saito M."/>
            <person name="Masuda T."/>
            <person name="Sasaki-Sekimoto Y."/>
            <person name="Mashiguchi K."/>
            <person name="Awai K."/>
            <person name="Shimojima M."/>
            <person name="Masuda S."/>
            <person name="Iwai M."/>
            <person name="Nobusawa T."/>
            <person name="Narise T."/>
            <person name="Kondo S."/>
            <person name="Saito H."/>
            <person name="Sato R."/>
            <person name="Murakawa M."/>
            <person name="Ihara Y."/>
            <person name="Oshima-Yamada Y."/>
            <person name="Ohtaka K."/>
            <person name="Satoh M."/>
            <person name="Sonobe K."/>
            <person name="Ishii M."/>
            <person name="Ohtani R."/>
            <person name="Kanamori-Sato M."/>
            <person name="Honoki R."/>
            <person name="Miyazaki D."/>
            <person name="Mochizuki H."/>
            <person name="Umetsu J."/>
            <person name="Higashi K."/>
            <person name="Shibata D."/>
            <person name="Kamiya Y."/>
            <person name="Sato N."/>
            <person name="Nakamura Y."/>
            <person name="Tabata S."/>
            <person name="Ida S."/>
            <person name="Kurokawa K."/>
            <person name="Ohta H."/>
        </authorList>
    </citation>
    <scope>NUCLEOTIDE SEQUENCE [LARGE SCALE GENOMIC DNA]</scope>
    <source>
        <strain evidence="11 12">NIES-2285</strain>
    </source>
</reference>
<evidence type="ECO:0000256" key="6">
    <source>
        <dbReference type="ARBA" id="ARBA00022989"/>
    </source>
</evidence>
<evidence type="ECO:0000256" key="2">
    <source>
        <dbReference type="ARBA" id="ARBA00022448"/>
    </source>
</evidence>
<keyword evidence="12" id="KW-1185">Reference proteome</keyword>
<keyword evidence="5" id="KW-0067">ATP-binding</keyword>
<dbReference type="Pfam" id="PF01061">
    <property type="entry name" value="ABC2_membrane"/>
    <property type="match status" value="1"/>
</dbReference>
<dbReference type="SMART" id="SM00382">
    <property type="entry name" value="AAA"/>
    <property type="match status" value="1"/>
</dbReference>
<evidence type="ECO:0000259" key="10">
    <source>
        <dbReference type="PROSITE" id="PS50893"/>
    </source>
</evidence>
<feature type="transmembrane region" description="Helical" evidence="9">
    <location>
        <begin position="532"/>
        <end position="551"/>
    </location>
</feature>
<protein>
    <submittedName>
        <fullName evidence="11">ABC transporter G family</fullName>
    </submittedName>
</protein>
<dbReference type="PROSITE" id="PS50893">
    <property type="entry name" value="ABC_TRANSPORTER_2"/>
    <property type="match status" value="1"/>
</dbReference>
<dbReference type="Proteomes" id="UP000054558">
    <property type="component" value="Unassembled WGS sequence"/>
</dbReference>
<dbReference type="GO" id="GO:0016887">
    <property type="term" value="F:ATP hydrolysis activity"/>
    <property type="evidence" value="ECO:0007669"/>
    <property type="project" value="InterPro"/>
</dbReference>
<gene>
    <name evidence="11" type="ORF">KFL_000030100</name>
</gene>
<feature type="region of interest" description="Disordered" evidence="8">
    <location>
        <begin position="382"/>
        <end position="414"/>
    </location>
</feature>
<feature type="transmembrane region" description="Helical" evidence="9">
    <location>
        <begin position="563"/>
        <end position="585"/>
    </location>
</feature>
<dbReference type="InterPro" id="IPR050352">
    <property type="entry name" value="ABCG_transporters"/>
</dbReference>
<dbReference type="Pfam" id="PF00005">
    <property type="entry name" value="ABC_tran"/>
    <property type="match status" value="1"/>
</dbReference>
<dbReference type="GO" id="GO:0042626">
    <property type="term" value="F:ATPase-coupled transmembrane transporter activity"/>
    <property type="evidence" value="ECO:0000318"/>
    <property type="project" value="GO_Central"/>
</dbReference>
<evidence type="ECO:0000256" key="8">
    <source>
        <dbReference type="SAM" id="MobiDB-lite"/>
    </source>
</evidence>
<keyword evidence="2" id="KW-0813">Transport</keyword>
<dbReference type="GO" id="GO:0140359">
    <property type="term" value="F:ABC-type transporter activity"/>
    <property type="evidence" value="ECO:0007669"/>
    <property type="project" value="InterPro"/>
</dbReference>
<feature type="domain" description="ABC transporter" evidence="10">
    <location>
        <begin position="66"/>
        <end position="308"/>
    </location>
</feature>
<dbReference type="PANTHER" id="PTHR48041:SF125">
    <property type="entry name" value="ABC TRANSPORTER G FAMILY"/>
    <property type="match status" value="1"/>
</dbReference>
<keyword evidence="3 9" id="KW-0812">Transmembrane</keyword>
<feature type="transmembrane region" description="Helical" evidence="9">
    <location>
        <begin position="597"/>
        <end position="619"/>
    </location>
</feature>
<evidence type="ECO:0000313" key="11">
    <source>
        <dbReference type="EMBL" id="GAQ77731.1"/>
    </source>
</evidence>
<dbReference type="GO" id="GO:0016020">
    <property type="term" value="C:membrane"/>
    <property type="evidence" value="ECO:0000318"/>
    <property type="project" value="GO_Central"/>
</dbReference>
<evidence type="ECO:0000256" key="4">
    <source>
        <dbReference type="ARBA" id="ARBA00022741"/>
    </source>
</evidence>
<keyword evidence="7 9" id="KW-0472">Membrane</keyword>
<dbReference type="AlphaFoldDB" id="A0A1Y1HL85"/>
<evidence type="ECO:0000256" key="7">
    <source>
        <dbReference type="ARBA" id="ARBA00023136"/>
    </source>
</evidence>
<evidence type="ECO:0000313" key="12">
    <source>
        <dbReference type="Proteomes" id="UP000054558"/>
    </source>
</evidence>
<dbReference type="EMBL" id="DF236952">
    <property type="protein sequence ID" value="GAQ77731.1"/>
    <property type="molecule type" value="Genomic_DNA"/>
</dbReference>
<dbReference type="GO" id="GO:0005524">
    <property type="term" value="F:ATP binding"/>
    <property type="evidence" value="ECO:0007669"/>
    <property type="project" value="UniProtKB-KW"/>
</dbReference>
<dbReference type="InterPro" id="IPR003439">
    <property type="entry name" value="ABC_transporter-like_ATP-bd"/>
</dbReference>
<dbReference type="OrthoDB" id="566375at2759"/>
<dbReference type="InterPro" id="IPR003593">
    <property type="entry name" value="AAA+_ATPase"/>
</dbReference>
<keyword evidence="6 9" id="KW-1133">Transmembrane helix</keyword>
<keyword evidence="4" id="KW-0547">Nucleotide-binding</keyword>
<evidence type="ECO:0000256" key="3">
    <source>
        <dbReference type="ARBA" id="ARBA00022692"/>
    </source>
</evidence>
<comment type="subcellular location">
    <subcellularLocation>
        <location evidence="1">Membrane</location>
        <topology evidence="1">Multi-pass membrane protein</topology>
    </subcellularLocation>
</comment>
<dbReference type="OMA" id="IAITYWM"/>
<feature type="transmembrane region" description="Helical" evidence="9">
    <location>
        <begin position="488"/>
        <end position="511"/>
    </location>
</feature>
<feature type="transmembrane region" description="Helical" evidence="9">
    <location>
        <begin position="686"/>
        <end position="703"/>
    </location>
</feature>